<keyword evidence="1" id="KW-1133">Transmembrane helix</keyword>
<dbReference type="Proteomes" id="UP000006683">
    <property type="component" value="Chromosome"/>
</dbReference>
<evidence type="ECO:0008006" key="4">
    <source>
        <dbReference type="Google" id="ProtNLM"/>
    </source>
</evidence>
<gene>
    <name evidence="2" type="ordered locus">Fbal_2275</name>
</gene>
<reference evidence="2 3" key="1">
    <citation type="journal article" date="2010" name="Stand. Genomic Sci.">
        <title>Complete genome sequence of Ferrimonas balearica type strain (PAT).</title>
        <authorList>
            <person name="Nolan M."/>
            <person name="Sikorski J."/>
            <person name="Davenport K."/>
            <person name="Lucas S."/>
            <person name="Glavina Del Rio T."/>
            <person name="Tice H."/>
            <person name="Cheng J."/>
            <person name="Goodwin L."/>
            <person name="Pitluck S."/>
            <person name="Liolios K."/>
            <person name="Ivanova N."/>
            <person name="Mavromatis K."/>
            <person name="Ovchinnikova G."/>
            <person name="Pati A."/>
            <person name="Chen A."/>
            <person name="Palaniappan K."/>
            <person name="Land M."/>
            <person name="Hauser L."/>
            <person name="Chang Y."/>
            <person name="Jeffries C."/>
            <person name="Tapia R."/>
            <person name="Brettin T."/>
            <person name="Detter J."/>
            <person name="Han C."/>
            <person name="Yasawong M."/>
            <person name="Rohde M."/>
            <person name="Tindall B."/>
            <person name="Goker M."/>
            <person name="Woyke T."/>
            <person name="Bristow J."/>
            <person name="Eisen J."/>
            <person name="Markowitz V."/>
            <person name="Hugenholtz P."/>
            <person name="Kyrpides N."/>
            <person name="Klenk H."/>
            <person name="Lapidus A."/>
        </authorList>
    </citation>
    <scope>NUCLEOTIDE SEQUENCE [LARGE SCALE GENOMIC DNA]</scope>
    <source>
        <strain evidence="3">DSM 9799 / CCM 4581 / KCTC 23876 / PAT</strain>
    </source>
</reference>
<accession>E1SLB4</accession>
<sequence length="101" mass="12025">MKIHTTEMEWNQVPAIMPLLDSPWFMWVLLLVTLALFVFLAAQFWKLHSLPKKLAKERSQGRFVFWLCIFGLWFKPLWVLAALLMVVDWEALRAWFMGEKA</sequence>
<protein>
    <recommendedName>
        <fullName evidence="4">Mg2+ and Co2+ transporter</fullName>
    </recommendedName>
</protein>
<name>E1SLB4_FERBD</name>
<keyword evidence="1" id="KW-0472">Membrane</keyword>
<feature type="transmembrane region" description="Helical" evidence="1">
    <location>
        <begin position="63"/>
        <end position="87"/>
    </location>
</feature>
<dbReference type="EMBL" id="CP002209">
    <property type="protein sequence ID" value="ADN76478.1"/>
    <property type="molecule type" value="Genomic_DNA"/>
</dbReference>
<dbReference type="GeneID" id="67182478"/>
<dbReference type="AlphaFoldDB" id="E1SLB4"/>
<keyword evidence="1" id="KW-0812">Transmembrane</keyword>
<dbReference type="RefSeq" id="WP_013345784.1">
    <property type="nucleotide sequence ID" value="NC_014541.1"/>
</dbReference>
<organism evidence="2 3">
    <name type="scientific">Ferrimonas balearica (strain DSM 9799 / CCM 4581 / KCTC 23876 / PAT)</name>
    <dbReference type="NCBI Taxonomy" id="550540"/>
    <lineage>
        <taxon>Bacteria</taxon>
        <taxon>Pseudomonadati</taxon>
        <taxon>Pseudomonadota</taxon>
        <taxon>Gammaproteobacteria</taxon>
        <taxon>Alteromonadales</taxon>
        <taxon>Ferrimonadaceae</taxon>
        <taxon>Ferrimonas</taxon>
    </lineage>
</organism>
<proteinExistence type="predicted"/>
<dbReference type="HOGENOM" id="CLU_145425_0_0_6"/>
<dbReference type="KEGG" id="fbl:Fbal_2275"/>
<evidence type="ECO:0000313" key="3">
    <source>
        <dbReference type="Proteomes" id="UP000006683"/>
    </source>
</evidence>
<dbReference type="STRING" id="550540.Fbal_2275"/>
<evidence type="ECO:0000313" key="2">
    <source>
        <dbReference type="EMBL" id="ADN76478.1"/>
    </source>
</evidence>
<evidence type="ECO:0000256" key="1">
    <source>
        <dbReference type="SAM" id="Phobius"/>
    </source>
</evidence>
<keyword evidence="3" id="KW-1185">Reference proteome</keyword>
<dbReference type="eggNOG" id="ENOG50336J8">
    <property type="taxonomic scope" value="Bacteria"/>
</dbReference>
<feature type="transmembrane region" description="Helical" evidence="1">
    <location>
        <begin position="24"/>
        <end position="42"/>
    </location>
</feature>
<dbReference type="OrthoDB" id="6264076at2"/>